<dbReference type="CDD" id="cd15491">
    <property type="entry name" value="selB_III"/>
    <property type="match status" value="1"/>
</dbReference>
<dbReference type="CDD" id="cd04171">
    <property type="entry name" value="SelB"/>
    <property type="match status" value="1"/>
</dbReference>
<dbReference type="NCBIfam" id="TIGR00475">
    <property type="entry name" value="selB"/>
    <property type="match status" value="1"/>
</dbReference>
<dbReference type="InterPro" id="IPR005225">
    <property type="entry name" value="Small_GTP-bd"/>
</dbReference>
<dbReference type="InterPro" id="IPR036388">
    <property type="entry name" value="WH-like_DNA-bd_sf"/>
</dbReference>
<dbReference type="SUPFAM" id="SSF46785">
    <property type="entry name" value="Winged helix' DNA-binding domain"/>
    <property type="match status" value="3"/>
</dbReference>
<dbReference type="GO" id="GO:0005525">
    <property type="term" value="F:GTP binding"/>
    <property type="evidence" value="ECO:0007669"/>
    <property type="project" value="UniProtKB-KW"/>
</dbReference>
<dbReference type="SUPFAM" id="SSF50447">
    <property type="entry name" value="Translation proteins"/>
    <property type="match status" value="1"/>
</dbReference>
<dbReference type="InterPro" id="IPR031157">
    <property type="entry name" value="G_TR_CS"/>
</dbReference>
<keyword evidence="10" id="KW-0251">Elongation factor</keyword>
<dbReference type="RefSeq" id="WP_089859017.1">
    <property type="nucleotide sequence ID" value="NZ_FOTI01000003.1"/>
</dbReference>
<dbReference type="InterPro" id="IPR009000">
    <property type="entry name" value="Transl_B-barrel_sf"/>
</dbReference>
<dbReference type="Pfam" id="PF03144">
    <property type="entry name" value="GTP_EFTU_D2"/>
    <property type="match status" value="1"/>
</dbReference>
<dbReference type="SUPFAM" id="SSF50465">
    <property type="entry name" value="EF-Tu/eEF-1alpha/eIF2-gamma C-terminal domain"/>
    <property type="match status" value="1"/>
</dbReference>
<dbReference type="InterPro" id="IPR057335">
    <property type="entry name" value="Beta-barrel_SelB"/>
</dbReference>
<keyword evidence="5" id="KW-0648">Protein biosynthesis</keyword>
<dbReference type="InterPro" id="IPR027417">
    <property type="entry name" value="P-loop_NTPase"/>
</dbReference>
<evidence type="ECO:0000313" key="10">
    <source>
        <dbReference type="EMBL" id="SFL19706.1"/>
    </source>
</evidence>
<gene>
    <name evidence="10" type="ORF">SAMN02983006_00469</name>
</gene>
<dbReference type="Pfam" id="PF00009">
    <property type="entry name" value="GTP_EFTU"/>
    <property type="match status" value="1"/>
</dbReference>
<proteinExistence type="predicted"/>
<evidence type="ECO:0000256" key="3">
    <source>
        <dbReference type="ARBA" id="ARBA00022490"/>
    </source>
</evidence>
<evidence type="ECO:0000259" key="9">
    <source>
        <dbReference type="PROSITE" id="PS51722"/>
    </source>
</evidence>
<evidence type="ECO:0000256" key="7">
    <source>
        <dbReference type="ARBA" id="ARBA00025526"/>
    </source>
</evidence>
<reference evidence="10 11" key="1">
    <citation type="submission" date="2016-10" db="EMBL/GenBank/DDBJ databases">
        <authorList>
            <person name="de Groot N.N."/>
        </authorList>
    </citation>
    <scope>NUCLEOTIDE SEQUENCE [LARGE SCALE GENOMIC DNA]</scope>
    <source>
        <strain evidence="10 11">ATCC 51327</strain>
    </source>
</reference>
<dbReference type="PROSITE" id="PS51722">
    <property type="entry name" value="G_TR_2"/>
    <property type="match status" value="1"/>
</dbReference>
<organism evidence="10 11">
    <name type="scientific">Halanaerobium salsuginis</name>
    <dbReference type="NCBI Taxonomy" id="29563"/>
    <lineage>
        <taxon>Bacteria</taxon>
        <taxon>Bacillati</taxon>
        <taxon>Bacillota</taxon>
        <taxon>Clostridia</taxon>
        <taxon>Halanaerobiales</taxon>
        <taxon>Halanaerobiaceae</taxon>
        <taxon>Halanaerobium</taxon>
    </lineage>
</organism>
<dbReference type="GO" id="GO:0001514">
    <property type="term" value="P:selenocysteine incorporation"/>
    <property type="evidence" value="ECO:0007669"/>
    <property type="project" value="InterPro"/>
</dbReference>
<dbReference type="InterPro" id="IPR004535">
    <property type="entry name" value="Transl_elong_SelB"/>
</dbReference>
<name>A0A1I4FSD0_9FIRM</name>
<dbReference type="PANTHER" id="PTHR43721">
    <property type="entry name" value="ELONGATION FACTOR TU-RELATED"/>
    <property type="match status" value="1"/>
</dbReference>
<keyword evidence="3" id="KW-0963">Cytoplasm</keyword>
<dbReference type="InterPro" id="IPR050055">
    <property type="entry name" value="EF-Tu_GTPase"/>
</dbReference>
<keyword evidence="11" id="KW-1185">Reference proteome</keyword>
<evidence type="ECO:0000256" key="4">
    <source>
        <dbReference type="ARBA" id="ARBA00022741"/>
    </source>
</evidence>
<dbReference type="STRING" id="29563.SAMN02983006_00469"/>
<dbReference type="Pfam" id="PF25461">
    <property type="entry name" value="Beta-barrel_SelB"/>
    <property type="match status" value="1"/>
</dbReference>
<dbReference type="PRINTS" id="PR00315">
    <property type="entry name" value="ELONGATNFCT"/>
</dbReference>
<dbReference type="Gene3D" id="3.40.50.300">
    <property type="entry name" value="P-loop containing nucleotide triphosphate hydrolases"/>
    <property type="match status" value="1"/>
</dbReference>
<evidence type="ECO:0000256" key="2">
    <source>
        <dbReference type="ARBA" id="ARBA00015953"/>
    </source>
</evidence>
<evidence type="ECO:0000256" key="1">
    <source>
        <dbReference type="ARBA" id="ARBA00004496"/>
    </source>
</evidence>
<dbReference type="InterPro" id="IPR009001">
    <property type="entry name" value="Transl_elong_EF1A/Init_IF2_C"/>
</dbReference>
<dbReference type="InterPro" id="IPR000795">
    <property type="entry name" value="T_Tr_GTP-bd_dom"/>
</dbReference>
<keyword evidence="6" id="KW-0342">GTP-binding</keyword>
<accession>A0A1I4FSD0</accession>
<dbReference type="Gene3D" id="2.40.30.10">
    <property type="entry name" value="Translation factors"/>
    <property type="match status" value="1"/>
</dbReference>
<dbReference type="GO" id="GO:0003746">
    <property type="term" value="F:translation elongation factor activity"/>
    <property type="evidence" value="ECO:0007669"/>
    <property type="project" value="UniProtKB-KW"/>
</dbReference>
<keyword evidence="4" id="KW-0547">Nucleotide-binding</keyword>
<dbReference type="InterPro" id="IPR015191">
    <property type="entry name" value="SelB_WHD4"/>
</dbReference>
<sequence>MSKNLIIGTAGHIDHGKTTLIKALTGDDTDRLQEEKKRGISIELGFSCLKLDDNLQIGIIDVPGHEKFIKNMLAGAGGVDLALLVVAADEEIMPQTEEHLAILELLNVKAGIIAVTKIDLVDPEWLELVIADIKEQFANTFLAESPIVPVSAVTGAGIPELKAAIKKKVTDLPAKSEIGNVYFPIDRVFSLSGHGTIVTGTLISGKIELEDNLTVYPEGKKVRVRSMQIHEKSVSTALPGQRVGINVAGIDQNEVNRGSVLATNNTLNRTNYLDAHLKLLESAPSILKHGDQIRLHLGAREVLGRVYLLNKDELQPGETAFVQFNLVEEIVASFKERYIIRRYSPMTTIGGGEILTTRPHRHRKFDSAVLANLKIKATGTNKERVALSIQANQERSSKLNYLVKETSLASEQLMPILVDLKNSNQIVEFKVGQESTWLHKKQYKKLEEQVLSNLAEYHSKNHLERGMLKEELRTRLTIRLSTAEYNILVKNLIAKGLLIDLGSEVARSDFKIELNEQETYLKEEILKTYQVEFLQPPTLDNLISGFIKAKESEYETIKKLLNLLLAQEDLVQVSEDLFFWPDALAKAKLILINYLQENQMIELAEYRDLLNSSRKYALALLDYFDKQKITKRQGNQRILVK</sequence>
<comment type="subcellular location">
    <subcellularLocation>
        <location evidence="1">Cytoplasm</location>
    </subcellularLocation>
</comment>
<dbReference type="InterPro" id="IPR036390">
    <property type="entry name" value="WH_DNA-bd_sf"/>
</dbReference>
<evidence type="ECO:0000256" key="8">
    <source>
        <dbReference type="ARBA" id="ARBA00031615"/>
    </source>
</evidence>
<comment type="function">
    <text evidence="7">Translation factor necessary for the incorporation of selenocysteine into proteins. It probably replaces EF-Tu for the insertion of selenocysteine directed by the UGA codon. SelB binds GTP and GDP.</text>
</comment>
<dbReference type="AlphaFoldDB" id="A0A1I4FSD0"/>
<evidence type="ECO:0000256" key="5">
    <source>
        <dbReference type="ARBA" id="ARBA00022917"/>
    </source>
</evidence>
<dbReference type="Pfam" id="PF09107">
    <property type="entry name" value="WHD_3rd_SelB"/>
    <property type="match status" value="1"/>
</dbReference>
<dbReference type="PROSITE" id="PS00301">
    <property type="entry name" value="G_TR_1"/>
    <property type="match status" value="1"/>
</dbReference>
<evidence type="ECO:0000256" key="6">
    <source>
        <dbReference type="ARBA" id="ARBA00023134"/>
    </source>
</evidence>
<dbReference type="EMBL" id="FOTI01000003">
    <property type="protein sequence ID" value="SFL19706.1"/>
    <property type="molecule type" value="Genomic_DNA"/>
</dbReference>
<dbReference type="SUPFAM" id="SSF52540">
    <property type="entry name" value="P-loop containing nucleoside triphosphate hydrolases"/>
    <property type="match status" value="1"/>
</dbReference>
<dbReference type="NCBIfam" id="TIGR00231">
    <property type="entry name" value="small_GTP"/>
    <property type="match status" value="1"/>
</dbReference>
<evidence type="ECO:0000313" key="11">
    <source>
        <dbReference type="Proteomes" id="UP000199006"/>
    </source>
</evidence>
<dbReference type="GO" id="GO:0003924">
    <property type="term" value="F:GTPase activity"/>
    <property type="evidence" value="ECO:0007669"/>
    <property type="project" value="InterPro"/>
</dbReference>
<dbReference type="Pfam" id="PF09106">
    <property type="entry name" value="WHD_2nd_SelB"/>
    <property type="match status" value="1"/>
</dbReference>
<dbReference type="GO" id="GO:0005737">
    <property type="term" value="C:cytoplasm"/>
    <property type="evidence" value="ECO:0007669"/>
    <property type="project" value="UniProtKB-SubCell"/>
</dbReference>
<feature type="domain" description="Tr-type G" evidence="9">
    <location>
        <begin position="2"/>
        <end position="173"/>
    </location>
</feature>
<dbReference type="GO" id="GO:0003723">
    <property type="term" value="F:RNA binding"/>
    <property type="evidence" value="ECO:0007669"/>
    <property type="project" value="InterPro"/>
</dbReference>
<dbReference type="Proteomes" id="UP000199006">
    <property type="component" value="Unassembled WGS sequence"/>
</dbReference>
<protein>
    <recommendedName>
        <fullName evidence="2">Selenocysteine-specific elongation factor</fullName>
    </recommendedName>
    <alternativeName>
        <fullName evidence="8">SelB translation factor</fullName>
    </alternativeName>
</protein>
<dbReference type="Gene3D" id="1.10.10.10">
    <property type="entry name" value="Winged helix-like DNA-binding domain superfamily/Winged helix DNA-binding domain"/>
    <property type="match status" value="1"/>
</dbReference>
<dbReference type="Gene3D" id="1.10.10.2770">
    <property type="match status" value="1"/>
</dbReference>
<dbReference type="InterPro" id="IPR015190">
    <property type="entry name" value="Elong_fac_SelB-wing-hlx_typ-2"/>
</dbReference>
<dbReference type="CDD" id="cd03696">
    <property type="entry name" value="SelB_II"/>
    <property type="match status" value="1"/>
</dbReference>
<dbReference type="OrthoDB" id="9804504at2"/>
<dbReference type="InterPro" id="IPR004161">
    <property type="entry name" value="EFTu-like_2"/>
</dbReference>
<dbReference type="PANTHER" id="PTHR43721:SF11">
    <property type="entry name" value="SELENOCYSTEINE-SPECIFIC ELONGATION FACTOR"/>
    <property type="match status" value="1"/>
</dbReference>